<evidence type="ECO:0000313" key="3">
    <source>
        <dbReference type="Proteomes" id="UP000520198"/>
    </source>
</evidence>
<accession>A0A7Y6QA27</accession>
<dbReference type="InterPro" id="IPR002347">
    <property type="entry name" value="SDR_fam"/>
</dbReference>
<comment type="caution">
    <text evidence="2">The sequence shown here is derived from an EMBL/GenBank/DDBJ whole genome shotgun (WGS) entry which is preliminary data.</text>
</comment>
<dbReference type="EMBL" id="JABWDU010000007">
    <property type="protein sequence ID" value="NVD41771.1"/>
    <property type="molecule type" value="Genomic_DNA"/>
</dbReference>
<name>A0A7Y6QA27_9HYPH</name>
<evidence type="ECO:0000313" key="2">
    <source>
        <dbReference type="EMBL" id="NVD41771.1"/>
    </source>
</evidence>
<dbReference type="RefSeq" id="WP_176355163.1">
    <property type="nucleotide sequence ID" value="NZ_JABWDU010000007.1"/>
</dbReference>
<evidence type="ECO:0000256" key="1">
    <source>
        <dbReference type="ARBA" id="ARBA00006484"/>
    </source>
</evidence>
<organism evidence="2 3">
    <name type="scientific">Ensifer oleiphilus</name>
    <dbReference type="NCBI Taxonomy" id="2742698"/>
    <lineage>
        <taxon>Bacteria</taxon>
        <taxon>Pseudomonadati</taxon>
        <taxon>Pseudomonadota</taxon>
        <taxon>Alphaproteobacteria</taxon>
        <taxon>Hyphomicrobiales</taxon>
        <taxon>Rhizobiaceae</taxon>
        <taxon>Sinorhizobium/Ensifer group</taxon>
        <taxon>Ensifer</taxon>
    </lineage>
</organism>
<dbReference type="Gene3D" id="3.40.50.720">
    <property type="entry name" value="NAD(P)-binding Rossmann-like Domain"/>
    <property type="match status" value="1"/>
</dbReference>
<dbReference type="Pfam" id="PF13561">
    <property type="entry name" value="adh_short_C2"/>
    <property type="match status" value="1"/>
</dbReference>
<comment type="similarity">
    <text evidence="1">Belongs to the short-chain dehydrogenases/reductases (SDR) family.</text>
</comment>
<dbReference type="SUPFAM" id="SSF51735">
    <property type="entry name" value="NAD(P)-binding Rossmann-fold domains"/>
    <property type="match status" value="1"/>
</dbReference>
<sequence>MNLGLKDKTALVLGASRGLGAAIASGLAAEGATVFAAARSVEKTEAWAHALPQGTGVVSPIPLDLGDLRSVDDLADRLLAKGGVDIVINNTGGPPPASAVEASRADWLIQFETMAANLFHLTGRLLPPMRARRWGRIITLTSSGVEQPIPRLALSNGIRSAIVGWSKTLADEVAADGVTVNVLLPGRIHTQRVDELDASAAKRSERSPADIAAASAASIPVGRYGRPDEFADVAVFLASERASYITGSKIRVDGGAIRGI</sequence>
<gene>
    <name evidence="2" type="ORF">HT585_23150</name>
</gene>
<dbReference type="PANTHER" id="PTHR42879:SF6">
    <property type="entry name" value="NADPH-DEPENDENT REDUCTASE BACG"/>
    <property type="match status" value="1"/>
</dbReference>
<dbReference type="Proteomes" id="UP000520198">
    <property type="component" value="Unassembled WGS sequence"/>
</dbReference>
<dbReference type="PRINTS" id="PR00081">
    <property type="entry name" value="GDHRDH"/>
</dbReference>
<protein>
    <submittedName>
        <fullName evidence="2">SDR family oxidoreductase</fullName>
    </submittedName>
</protein>
<dbReference type="AlphaFoldDB" id="A0A7Y6QA27"/>
<reference evidence="2 3" key="1">
    <citation type="submission" date="2020-06" db="EMBL/GenBank/DDBJ databases">
        <authorList>
            <person name="Grouzdev D.S."/>
        </authorList>
    </citation>
    <scope>NUCLEOTIDE SEQUENCE [LARGE SCALE GENOMIC DNA]</scope>
    <source>
        <strain evidence="2 3">HO-A22</strain>
    </source>
</reference>
<dbReference type="PANTHER" id="PTHR42879">
    <property type="entry name" value="3-OXOACYL-(ACYL-CARRIER-PROTEIN) REDUCTASE"/>
    <property type="match status" value="1"/>
</dbReference>
<dbReference type="InterPro" id="IPR050259">
    <property type="entry name" value="SDR"/>
</dbReference>
<proteinExistence type="inferred from homology"/>
<keyword evidence="3" id="KW-1185">Reference proteome</keyword>
<dbReference type="InterPro" id="IPR036291">
    <property type="entry name" value="NAD(P)-bd_dom_sf"/>
</dbReference>